<dbReference type="Gene3D" id="3.20.20.300">
    <property type="entry name" value="Glycoside hydrolase, family 3, N-terminal domain"/>
    <property type="match status" value="1"/>
</dbReference>
<feature type="domain" description="Glycoside hydrolase family 3 C-terminal" evidence="8">
    <location>
        <begin position="484"/>
        <end position="724"/>
    </location>
</feature>
<sequence length="738" mass="82370">MKTDKKEGYNLIRQENGPDLGYSSSSGVKIISVDGCAFKSFDGSDTLLPYEDWRLPADVRARDLASRMSIDEIAGLMLYSIQNKLPMPNDTYGGKPFAESGMRASDLSDAQIRFLTEDNLRHVLVSTVESPETAARWNNNVQALVEGRTHGIPANNSSDPRHSAFADAEFSPGSDGSISLWSNMLGLAATFSPETVEEFGRIASTEYRGLGLATALSPQADLGTDPRWYRYSSTFGPEPKLVRDLTRAYCDGFQSTYGTADGWGKDSVNAMVKHWPGGGSGEGGRDAHYGNGKFAVYPGGCFETHKMPFLEGAFRLAGKTGKASAVMPYYTISYNQTSENVGNGFNRDIITRQLREEAGYDGVVCTDWIITGDEEHPGIHSGKPWGMETKSVAERHYKALMAGVDQFGGNNEKAPVLEAYEMGVREHGEAWMRARFERSACRLLLNMFRTGLFENPYVDVEQTKQTVGNKTFMKKGYEQQLHSIVMIKNHGDVLPLRERKKVYIPQRRSPEGPNYWRMICPERIYDPVPEKILEKYYDKAVSPAEADFAVVFIESPHSYLMGYDPQDVEKGGNGYIPISLQYSDYTATHARKHSIAGGDPFESFTDRSYQGKTAYAINACDLSLLQETRRRMGNKPVVLVLMMSNPTVMQEIEPLADAILVGFDVQAQAYMDLISGREEPSALLPVQLPADMQAVEEHCEDRPRDIRCYRDADGNVYDFAFGMNWKGVIDDERVRKYK</sequence>
<dbReference type="Gene3D" id="3.40.50.1700">
    <property type="entry name" value="Glycoside hydrolase family 3 C-terminal domain"/>
    <property type="match status" value="1"/>
</dbReference>
<dbReference type="PANTHER" id="PTHR30620">
    <property type="entry name" value="PERIPLASMIC BETA-GLUCOSIDASE-RELATED"/>
    <property type="match status" value="1"/>
</dbReference>
<dbReference type="GO" id="GO:0009251">
    <property type="term" value="P:glucan catabolic process"/>
    <property type="evidence" value="ECO:0007669"/>
    <property type="project" value="TreeGrafter"/>
</dbReference>
<evidence type="ECO:0000259" key="8">
    <source>
        <dbReference type="Pfam" id="PF01915"/>
    </source>
</evidence>
<feature type="domain" description="Glycoside hydrolase family 3 N-terminal" evidence="7">
    <location>
        <begin position="128"/>
        <end position="407"/>
    </location>
</feature>
<protein>
    <recommendedName>
        <fullName evidence="3">beta-glucosidase</fullName>
        <ecNumber evidence="3">3.2.1.21</ecNumber>
    </recommendedName>
</protein>
<accession>A0A9D1LGK9</accession>
<comment type="caution">
    <text evidence="9">The sequence shown here is derived from an EMBL/GenBank/DDBJ whole genome shotgun (WGS) entry which is preliminary data.</text>
</comment>
<dbReference type="EC" id="3.2.1.21" evidence="3"/>
<gene>
    <name evidence="9" type="ORF">IAD18_04865</name>
</gene>
<dbReference type="SUPFAM" id="SSF52279">
    <property type="entry name" value="Beta-D-glucan exohydrolase, C-terminal domain"/>
    <property type="match status" value="1"/>
</dbReference>
<evidence type="ECO:0000256" key="4">
    <source>
        <dbReference type="ARBA" id="ARBA00022729"/>
    </source>
</evidence>
<dbReference type="Pfam" id="PF00933">
    <property type="entry name" value="Glyco_hydro_3"/>
    <property type="match status" value="1"/>
</dbReference>
<dbReference type="InterPro" id="IPR051915">
    <property type="entry name" value="Cellulose_Degrad_GH3"/>
</dbReference>
<keyword evidence="5 9" id="KW-0378">Hydrolase</keyword>
<comment type="catalytic activity">
    <reaction evidence="1">
        <text>Hydrolysis of terminal, non-reducing beta-D-glucosyl residues with release of beta-D-glucose.</text>
        <dbReference type="EC" id="3.2.1.21"/>
    </reaction>
</comment>
<organism evidence="9 10">
    <name type="scientific">Candidatus Limisoma intestinavium</name>
    <dbReference type="NCBI Taxonomy" id="2840856"/>
    <lineage>
        <taxon>Bacteria</taxon>
        <taxon>Pseudomonadati</taxon>
        <taxon>Bacteroidota</taxon>
        <taxon>Bacteroidia</taxon>
        <taxon>Bacteroidales</taxon>
        <taxon>Candidatus Limisoma</taxon>
    </lineage>
</organism>
<dbReference type="GO" id="GO:0008422">
    <property type="term" value="F:beta-glucosidase activity"/>
    <property type="evidence" value="ECO:0007669"/>
    <property type="project" value="UniProtKB-EC"/>
</dbReference>
<evidence type="ECO:0000256" key="6">
    <source>
        <dbReference type="ARBA" id="ARBA00023295"/>
    </source>
</evidence>
<dbReference type="InterPro" id="IPR036962">
    <property type="entry name" value="Glyco_hydro_3_N_sf"/>
</dbReference>
<evidence type="ECO:0000259" key="7">
    <source>
        <dbReference type="Pfam" id="PF00933"/>
    </source>
</evidence>
<evidence type="ECO:0000256" key="5">
    <source>
        <dbReference type="ARBA" id="ARBA00022801"/>
    </source>
</evidence>
<dbReference type="InterPro" id="IPR036881">
    <property type="entry name" value="Glyco_hydro_3_C_sf"/>
</dbReference>
<dbReference type="EMBL" id="DVMS01000140">
    <property type="protein sequence ID" value="HIU38979.1"/>
    <property type="molecule type" value="Genomic_DNA"/>
</dbReference>
<evidence type="ECO:0000313" key="9">
    <source>
        <dbReference type="EMBL" id="HIU38979.1"/>
    </source>
</evidence>
<reference evidence="9" key="1">
    <citation type="submission" date="2020-10" db="EMBL/GenBank/DDBJ databases">
        <authorList>
            <person name="Gilroy R."/>
        </authorList>
    </citation>
    <scope>NUCLEOTIDE SEQUENCE</scope>
    <source>
        <strain evidence="9">17073</strain>
    </source>
</reference>
<name>A0A9D1LGK9_9BACT</name>
<dbReference type="InterPro" id="IPR001764">
    <property type="entry name" value="Glyco_hydro_3_N"/>
</dbReference>
<dbReference type="PRINTS" id="PR00133">
    <property type="entry name" value="GLHYDRLASE3"/>
</dbReference>
<evidence type="ECO:0000313" key="10">
    <source>
        <dbReference type="Proteomes" id="UP000824076"/>
    </source>
</evidence>
<reference evidence="9" key="2">
    <citation type="journal article" date="2021" name="PeerJ">
        <title>Extensive microbial diversity within the chicken gut microbiome revealed by metagenomics and culture.</title>
        <authorList>
            <person name="Gilroy R."/>
            <person name="Ravi A."/>
            <person name="Getino M."/>
            <person name="Pursley I."/>
            <person name="Horton D.L."/>
            <person name="Alikhan N.F."/>
            <person name="Baker D."/>
            <person name="Gharbi K."/>
            <person name="Hall N."/>
            <person name="Watson M."/>
            <person name="Adriaenssens E.M."/>
            <person name="Foster-Nyarko E."/>
            <person name="Jarju S."/>
            <person name="Secka A."/>
            <person name="Antonio M."/>
            <person name="Oren A."/>
            <person name="Chaudhuri R.R."/>
            <person name="La Ragione R."/>
            <person name="Hildebrand F."/>
            <person name="Pallen M.J."/>
        </authorList>
    </citation>
    <scope>NUCLEOTIDE SEQUENCE</scope>
    <source>
        <strain evidence="9">17073</strain>
    </source>
</reference>
<keyword evidence="6" id="KW-0326">Glycosidase</keyword>
<evidence type="ECO:0000256" key="2">
    <source>
        <dbReference type="ARBA" id="ARBA00005336"/>
    </source>
</evidence>
<dbReference type="Proteomes" id="UP000824076">
    <property type="component" value="Unassembled WGS sequence"/>
</dbReference>
<dbReference type="InterPro" id="IPR002772">
    <property type="entry name" value="Glyco_hydro_3_C"/>
</dbReference>
<dbReference type="SUPFAM" id="SSF51445">
    <property type="entry name" value="(Trans)glycosidases"/>
    <property type="match status" value="1"/>
</dbReference>
<evidence type="ECO:0000256" key="1">
    <source>
        <dbReference type="ARBA" id="ARBA00000448"/>
    </source>
</evidence>
<evidence type="ECO:0000256" key="3">
    <source>
        <dbReference type="ARBA" id="ARBA00012744"/>
    </source>
</evidence>
<proteinExistence type="inferred from homology"/>
<comment type="similarity">
    <text evidence="2">Belongs to the glycosyl hydrolase 3 family.</text>
</comment>
<dbReference type="InterPro" id="IPR017853">
    <property type="entry name" value="GH"/>
</dbReference>
<dbReference type="PANTHER" id="PTHR30620:SF16">
    <property type="entry name" value="LYSOSOMAL BETA GLUCOSIDASE"/>
    <property type="match status" value="1"/>
</dbReference>
<dbReference type="AlphaFoldDB" id="A0A9D1LGK9"/>
<keyword evidence="4" id="KW-0732">Signal</keyword>
<dbReference type="Pfam" id="PF01915">
    <property type="entry name" value="Glyco_hydro_3_C"/>
    <property type="match status" value="1"/>
</dbReference>